<dbReference type="AlphaFoldDB" id="A0A0E9PI71"/>
<proteinExistence type="predicted"/>
<feature type="region of interest" description="Disordered" evidence="1">
    <location>
        <begin position="1"/>
        <end position="52"/>
    </location>
</feature>
<accession>A0A0E9PI71</accession>
<evidence type="ECO:0000313" key="2">
    <source>
        <dbReference type="EMBL" id="JAH03992.1"/>
    </source>
</evidence>
<dbReference type="EMBL" id="GBXM01104585">
    <property type="protein sequence ID" value="JAH03992.1"/>
    <property type="molecule type" value="Transcribed_RNA"/>
</dbReference>
<protein>
    <submittedName>
        <fullName evidence="2">Uncharacterized protein</fullName>
    </submittedName>
</protein>
<name>A0A0E9PI71_ANGAN</name>
<sequence length="52" mass="5985">MRKVDGGILKQKVNSQMPFKQNGEKNVQTPTGTRAHRSRHSRNRFSLPFCSK</sequence>
<organism evidence="2">
    <name type="scientific">Anguilla anguilla</name>
    <name type="common">European freshwater eel</name>
    <name type="synonym">Muraena anguilla</name>
    <dbReference type="NCBI Taxonomy" id="7936"/>
    <lineage>
        <taxon>Eukaryota</taxon>
        <taxon>Metazoa</taxon>
        <taxon>Chordata</taxon>
        <taxon>Craniata</taxon>
        <taxon>Vertebrata</taxon>
        <taxon>Euteleostomi</taxon>
        <taxon>Actinopterygii</taxon>
        <taxon>Neopterygii</taxon>
        <taxon>Teleostei</taxon>
        <taxon>Anguilliformes</taxon>
        <taxon>Anguillidae</taxon>
        <taxon>Anguilla</taxon>
    </lineage>
</organism>
<feature type="compositionally biased region" description="Basic residues" evidence="1">
    <location>
        <begin position="34"/>
        <end position="43"/>
    </location>
</feature>
<reference evidence="2" key="1">
    <citation type="submission" date="2014-11" db="EMBL/GenBank/DDBJ databases">
        <authorList>
            <person name="Amaro Gonzalez C."/>
        </authorList>
    </citation>
    <scope>NUCLEOTIDE SEQUENCE</scope>
</reference>
<evidence type="ECO:0000256" key="1">
    <source>
        <dbReference type="SAM" id="MobiDB-lite"/>
    </source>
</evidence>
<feature type="compositionally biased region" description="Polar residues" evidence="1">
    <location>
        <begin position="12"/>
        <end position="32"/>
    </location>
</feature>
<reference evidence="2" key="2">
    <citation type="journal article" date="2015" name="Fish Shellfish Immunol.">
        <title>Early steps in the European eel (Anguilla anguilla)-Vibrio vulnificus interaction in the gills: Role of the RtxA13 toxin.</title>
        <authorList>
            <person name="Callol A."/>
            <person name="Pajuelo D."/>
            <person name="Ebbesson L."/>
            <person name="Teles M."/>
            <person name="MacKenzie S."/>
            <person name="Amaro C."/>
        </authorList>
    </citation>
    <scope>NUCLEOTIDE SEQUENCE</scope>
</reference>